<organism evidence="2 3">
    <name type="scientific">Pyrus ussuriensis x Pyrus communis</name>
    <dbReference type="NCBI Taxonomy" id="2448454"/>
    <lineage>
        <taxon>Eukaryota</taxon>
        <taxon>Viridiplantae</taxon>
        <taxon>Streptophyta</taxon>
        <taxon>Embryophyta</taxon>
        <taxon>Tracheophyta</taxon>
        <taxon>Spermatophyta</taxon>
        <taxon>Magnoliopsida</taxon>
        <taxon>eudicotyledons</taxon>
        <taxon>Gunneridae</taxon>
        <taxon>Pentapetalae</taxon>
        <taxon>rosids</taxon>
        <taxon>fabids</taxon>
        <taxon>Rosales</taxon>
        <taxon>Rosaceae</taxon>
        <taxon>Amygdaloideae</taxon>
        <taxon>Maleae</taxon>
        <taxon>Pyrus</taxon>
    </lineage>
</organism>
<protein>
    <submittedName>
        <fullName evidence="2">Cyclin-dependent protein kinase inhibitor SMR3</fullName>
    </submittedName>
</protein>
<proteinExistence type="predicted"/>
<gene>
    <name evidence="2" type="ORF">D8674_026092</name>
</gene>
<dbReference type="AlphaFoldDB" id="A0A5N5I709"/>
<reference evidence="2 3" key="3">
    <citation type="submission" date="2019-11" db="EMBL/GenBank/DDBJ databases">
        <title>A de novo genome assembly of a pear dwarfing rootstock.</title>
        <authorList>
            <person name="Wang F."/>
            <person name="Wang J."/>
            <person name="Li S."/>
            <person name="Zhang Y."/>
            <person name="Fang M."/>
            <person name="Ma L."/>
            <person name="Zhao Y."/>
            <person name="Jiang S."/>
        </authorList>
    </citation>
    <scope>NUCLEOTIDE SEQUENCE [LARGE SCALE GENOMIC DNA]</scope>
    <source>
        <strain evidence="2">S2</strain>
        <tissue evidence="2">Leaf</tissue>
    </source>
</reference>
<name>A0A5N5I709_9ROSA</name>
<keyword evidence="3" id="KW-1185">Reference proteome</keyword>
<evidence type="ECO:0000256" key="1">
    <source>
        <dbReference type="SAM" id="MobiDB-lite"/>
    </source>
</evidence>
<reference evidence="3" key="2">
    <citation type="submission" date="2019-10" db="EMBL/GenBank/DDBJ databases">
        <title>A de novo genome assembly of a pear dwarfing rootstock.</title>
        <authorList>
            <person name="Wang F."/>
            <person name="Wang J."/>
            <person name="Li S."/>
            <person name="Zhang Y."/>
            <person name="Fang M."/>
            <person name="Ma L."/>
            <person name="Zhao Y."/>
            <person name="Jiang S."/>
        </authorList>
    </citation>
    <scope>NUCLEOTIDE SEQUENCE [LARGE SCALE GENOMIC DNA]</scope>
</reference>
<reference evidence="2 3" key="1">
    <citation type="submission" date="2019-09" db="EMBL/GenBank/DDBJ databases">
        <authorList>
            <person name="Ou C."/>
        </authorList>
    </citation>
    <scope>NUCLEOTIDE SEQUENCE [LARGE SCALE GENOMIC DNA]</scope>
    <source>
        <strain evidence="2">S2</strain>
        <tissue evidence="2">Leaf</tissue>
    </source>
</reference>
<dbReference type="Proteomes" id="UP000327157">
    <property type="component" value="Chromosome 5"/>
</dbReference>
<feature type="region of interest" description="Disordered" evidence="1">
    <location>
        <begin position="1"/>
        <end position="58"/>
    </location>
</feature>
<sequence length="72" mass="7910">MDLTSVKPIKTKSEEKSEEATSTTPTAKEARLMRSENVRCPPAPKKSRPSKAAYNGIGFPPVVDLEKTFNNC</sequence>
<comment type="caution">
    <text evidence="2">The sequence shown here is derived from an EMBL/GenBank/DDBJ whole genome shotgun (WGS) entry which is preliminary data.</text>
</comment>
<dbReference type="EMBL" id="SMOL01000004">
    <property type="protein sequence ID" value="KAB2635558.1"/>
    <property type="molecule type" value="Genomic_DNA"/>
</dbReference>
<evidence type="ECO:0000313" key="3">
    <source>
        <dbReference type="Proteomes" id="UP000327157"/>
    </source>
</evidence>
<accession>A0A5N5I709</accession>
<evidence type="ECO:0000313" key="2">
    <source>
        <dbReference type="EMBL" id="KAB2635558.1"/>
    </source>
</evidence>
<feature type="compositionally biased region" description="Basic and acidic residues" evidence="1">
    <location>
        <begin position="28"/>
        <end position="37"/>
    </location>
</feature>